<dbReference type="EMBL" id="GBRH01248215">
    <property type="protein sequence ID" value="JAD49680.1"/>
    <property type="molecule type" value="Transcribed_RNA"/>
</dbReference>
<reference evidence="1" key="1">
    <citation type="submission" date="2014-09" db="EMBL/GenBank/DDBJ databases">
        <authorList>
            <person name="Magalhaes I.L.F."/>
            <person name="Oliveira U."/>
            <person name="Santos F.R."/>
            <person name="Vidigal T.H.D.A."/>
            <person name="Brescovit A.D."/>
            <person name="Santos A.J."/>
        </authorList>
    </citation>
    <scope>NUCLEOTIDE SEQUENCE</scope>
    <source>
        <tissue evidence="1">Shoot tissue taken approximately 20 cm above the soil surface</tissue>
    </source>
</reference>
<accession>A0A0A9AL81</accession>
<reference evidence="1" key="2">
    <citation type="journal article" date="2015" name="Data Brief">
        <title>Shoot transcriptome of the giant reed, Arundo donax.</title>
        <authorList>
            <person name="Barrero R.A."/>
            <person name="Guerrero F.D."/>
            <person name="Moolhuijzen P."/>
            <person name="Goolsby J.A."/>
            <person name="Tidwell J."/>
            <person name="Bellgard S.E."/>
            <person name="Bellgard M.I."/>
        </authorList>
    </citation>
    <scope>NUCLEOTIDE SEQUENCE</scope>
    <source>
        <tissue evidence="1">Shoot tissue taken approximately 20 cm above the soil surface</tissue>
    </source>
</reference>
<organism evidence="1">
    <name type="scientific">Arundo donax</name>
    <name type="common">Giant reed</name>
    <name type="synonym">Donax arundinaceus</name>
    <dbReference type="NCBI Taxonomy" id="35708"/>
    <lineage>
        <taxon>Eukaryota</taxon>
        <taxon>Viridiplantae</taxon>
        <taxon>Streptophyta</taxon>
        <taxon>Embryophyta</taxon>
        <taxon>Tracheophyta</taxon>
        <taxon>Spermatophyta</taxon>
        <taxon>Magnoliopsida</taxon>
        <taxon>Liliopsida</taxon>
        <taxon>Poales</taxon>
        <taxon>Poaceae</taxon>
        <taxon>PACMAD clade</taxon>
        <taxon>Arundinoideae</taxon>
        <taxon>Arundineae</taxon>
        <taxon>Arundo</taxon>
    </lineage>
</organism>
<protein>
    <submittedName>
        <fullName evidence="1">Uncharacterized protein</fullName>
    </submittedName>
</protein>
<proteinExistence type="predicted"/>
<evidence type="ECO:0000313" key="1">
    <source>
        <dbReference type="EMBL" id="JAD49680.1"/>
    </source>
</evidence>
<sequence>MTHCNSLMQNLQTAWCSKHLLMIHRNVF</sequence>
<dbReference type="AlphaFoldDB" id="A0A0A9AL81"/>
<name>A0A0A9AL81_ARUDO</name>